<proteinExistence type="predicted"/>
<name>A0A5A7QXJ7_STRAF</name>
<dbReference type="OrthoDB" id="1745046at2759"/>
<evidence type="ECO:0000313" key="3">
    <source>
        <dbReference type="Proteomes" id="UP000325081"/>
    </source>
</evidence>
<evidence type="ECO:0000313" key="2">
    <source>
        <dbReference type="EMBL" id="GER49137.1"/>
    </source>
</evidence>
<dbReference type="Proteomes" id="UP000325081">
    <property type="component" value="Unassembled WGS sequence"/>
</dbReference>
<feature type="region of interest" description="Disordered" evidence="1">
    <location>
        <begin position="35"/>
        <end position="72"/>
    </location>
</feature>
<feature type="region of interest" description="Disordered" evidence="1">
    <location>
        <begin position="114"/>
        <end position="209"/>
    </location>
</feature>
<dbReference type="EMBL" id="BKCP01008515">
    <property type="protein sequence ID" value="GER49137.1"/>
    <property type="molecule type" value="Genomic_DNA"/>
</dbReference>
<feature type="compositionally biased region" description="Low complexity" evidence="1">
    <location>
        <begin position="63"/>
        <end position="72"/>
    </location>
</feature>
<feature type="compositionally biased region" description="Polar residues" evidence="1">
    <location>
        <begin position="48"/>
        <end position="62"/>
    </location>
</feature>
<sequence>MGSCISKCKPKKKSIEVLSPIHDKLIISQQQVPPKMTTMPFENPNPLPSHSCSTDASKFTATSSSMSSSSASSSYCSSSALIAKDRSFSNELLWSCVKENRHIIDLKKNISADKRDQRPTLMKTKQPSQEKAAASRVPTPKKRARANSPTLVRQKSFRKEQSLSSVPNRALRSPSPSRRFSKGENGGYISANGVYENGSHRRQAGTRRESFRASAASRLNRELAVEPNFWLAKKGTLVSRNIDDLEMDAVMEDINNPHIALDCFIFL</sequence>
<reference evidence="3" key="1">
    <citation type="journal article" date="2019" name="Curr. Biol.">
        <title>Genome Sequence of Striga asiatica Provides Insight into the Evolution of Plant Parasitism.</title>
        <authorList>
            <person name="Yoshida S."/>
            <person name="Kim S."/>
            <person name="Wafula E.K."/>
            <person name="Tanskanen J."/>
            <person name="Kim Y.M."/>
            <person name="Honaas L."/>
            <person name="Yang Z."/>
            <person name="Spallek T."/>
            <person name="Conn C.E."/>
            <person name="Ichihashi Y."/>
            <person name="Cheong K."/>
            <person name="Cui S."/>
            <person name="Der J.P."/>
            <person name="Gundlach H."/>
            <person name="Jiao Y."/>
            <person name="Hori C."/>
            <person name="Ishida J.K."/>
            <person name="Kasahara H."/>
            <person name="Kiba T."/>
            <person name="Kim M.S."/>
            <person name="Koo N."/>
            <person name="Laohavisit A."/>
            <person name="Lee Y.H."/>
            <person name="Lumba S."/>
            <person name="McCourt P."/>
            <person name="Mortimer J.C."/>
            <person name="Mutuku J.M."/>
            <person name="Nomura T."/>
            <person name="Sasaki-Sekimoto Y."/>
            <person name="Seto Y."/>
            <person name="Wang Y."/>
            <person name="Wakatake T."/>
            <person name="Sakakibara H."/>
            <person name="Demura T."/>
            <person name="Yamaguchi S."/>
            <person name="Yoneyama K."/>
            <person name="Manabe R.I."/>
            <person name="Nelson D.C."/>
            <person name="Schulman A.H."/>
            <person name="Timko M.P."/>
            <person name="dePamphilis C.W."/>
            <person name="Choi D."/>
            <person name="Shirasu K."/>
        </authorList>
    </citation>
    <scope>NUCLEOTIDE SEQUENCE [LARGE SCALE GENOMIC DNA]</scope>
    <source>
        <strain evidence="3">cv. UVA1</strain>
    </source>
</reference>
<protein>
    <submittedName>
        <fullName evidence="2">DNA gyrase subunit B</fullName>
    </submittedName>
</protein>
<keyword evidence="3" id="KW-1185">Reference proteome</keyword>
<comment type="caution">
    <text evidence="2">The sequence shown here is derived from an EMBL/GenBank/DDBJ whole genome shotgun (WGS) entry which is preliminary data.</text>
</comment>
<dbReference type="PANTHER" id="PTHR33871">
    <property type="entry name" value="OS05G0503100 PROTEIN-RELATED"/>
    <property type="match status" value="1"/>
</dbReference>
<dbReference type="PANTHER" id="PTHR33871:SF18">
    <property type="entry name" value="F24J8.12 PROTEIN"/>
    <property type="match status" value="1"/>
</dbReference>
<organism evidence="2 3">
    <name type="scientific">Striga asiatica</name>
    <name type="common">Asiatic witchweed</name>
    <name type="synonym">Buchnera asiatica</name>
    <dbReference type="NCBI Taxonomy" id="4170"/>
    <lineage>
        <taxon>Eukaryota</taxon>
        <taxon>Viridiplantae</taxon>
        <taxon>Streptophyta</taxon>
        <taxon>Embryophyta</taxon>
        <taxon>Tracheophyta</taxon>
        <taxon>Spermatophyta</taxon>
        <taxon>Magnoliopsida</taxon>
        <taxon>eudicotyledons</taxon>
        <taxon>Gunneridae</taxon>
        <taxon>Pentapetalae</taxon>
        <taxon>asterids</taxon>
        <taxon>lamiids</taxon>
        <taxon>Lamiales</taxon>
        <taxon>Orobanchaceae</taxon>
        <taxon>Buchnereae</taxon>
        <taxon>Striga</taxon>
    </lineage>
</organism>
<evidence type="ECO:0000256" key="1">
    <source>
        <dbReference type="SAM" id="MobiDB-lite"/>
    </source>
</evidence>
<dbReference type="AlphaFoldDB" id="A0A5A7QXJ7"/>
<gene>
    <name evidence="2" type="ORF">STAS_26363</name>
</gene>
<accession>A0A5A7QXJ7</accession>